<protein>
    <submittedName>
        <fullName evidence="3">Lipid A deacylase LpxR family protein</fullName>
    </submittedName>
</protein>
<dbReference type="EMBL" id="JABANE010000094">
    <property type="protein sequence ID" value="NME71341.1"/>
    <property type="molecule type" value="Genomic_DNA"/>
</dbReference>
<dbReference type="InterPro" id="IPR037107">
    <property type="entry name" value="Put_OMP_sf"/>
</dbReference>
<organism evidence="3 4">
    <name type="scientific">Flammeovirga aprica JL-4</name>
    <dbReference type="NCBI Taxonomy" id="694437"/>
    <lineage>
        <taxon>Bacteria</taxon>
        <taxon>Pseudomonadati</taxon>
        <taxon>Bacteroidota</taxon>
        <taxon>Cytophagia</taxon>
        <taxon>Cytophagales</taxon>
        <taxon>Flammeovirgaceae</taxon>
        <taxon>Flammeovirga</taxon>
    </lineage>
</organism>
<dbReference type="Pfam" id="PF09982">
    <property type="entry name" value="LpxR"/>
    <property type="match status" value="1"/>
</dbReference>
<proteinExistence type="predicted"/>
<keyword evidence="4" id="KW-1185">Reference proteome</keyword>
<comment type="caution">
    <text evidence="3">The sequence shown here is derived from an EMBL/GenBank/DDBJ whole genome shotgun (WGS) entry which is preliminary data.</text>
</comment>
<reference evidence="3 4" key="1">
    <citation type="submission" date="2020-04" db="EMBL/GenBank/DDBJ databases">
        <title>Flammeovirga sp. SR4, a novel species isolated from seawater.</title>
        <authorList>
            <person name="Wang X."/>
        </authorList>
    </citation>
    <scope>NUCLEOTIDE SEQUENCE [LARGE SCALE GENOMIC DNA]</scope>
    <source>
        <strain evidence="3 4">ATCC 23126</strain>
    </source>
</reference>
<evidence type="ECO:0000313" key="3">
    <source>
        <dbReference type="EMBL" id="NME71341.1"/>
    </source>
</evidence>
<feature type="signal peptide" evidence="2">
    <location>
        <begin position="1"/>
        <end position="19"/>
    </location>
</feature>
<feature type="region of interest" description="Disordered" evidence="1">
    <location>
        <begin position="237"/>
        <end position="256"/>
    </location>
</feature>
<evidence type="ECO:0000256" key="1">
    <source>
        <dbReference type="SAM" id="MobiDB-lite"/>
    </source>
</evidence>
<gene>
    <name evidence="3" type="ORF">HHU12_25470</name>
</gene>
<dbReference type="Proteomes" id="UP000576082">
    <property type="component" value="Unassembled WGS sequence"/>
</dbReference>
<evidence type="ECO:0000313" key="4">
    <source>
        <dbReference type="Proteomes" id="UP000576082"/>
    </source>
</evidence>
<dbReference type="AlphaFoldDB" id="A0A7X9RZ20"/>
<dbReference type="RefSeq" id="WP_169659557.1">
    <property type="nucleotide sequence ID" value="NZ_JABANE010000094.1"/>
</dbReference>
<evidence type="ECO:0000256" key="2">
    <source>
        <dbReference type="SAM" id="SignalP"/>
    </source>
</evidence>
<feature type="chain" id="PRO_5031105522" evidence="2">
    <location>
        <begin position="20"/>
        <end position="359"/>
    </location>
</feature>
<sequence length="359" mass="41246">MKLLLLIFCLSTFSIPLYSQVDSLGKQQSEYISLSSQNDFYQYWLQSDRNFTNGIHITWSSHHFNNKVMDKILFGLKHSTQKEFSLILGQDMHTPENAALFEVDSTDRPYAGLLYLTYRKVTTDYWRALKLETNLYVGVQGPAAGAGATQNFMHSLFLENTDFNGWGNQIGNGLVLDLDVEVSKMLPLTGKIYETNIFGKAHIGTIYNYFLSGLQFKLGKYNDTYYSRDGIRQKYPPRIDSSDKMSKARRKKNGKKGLGNTFNDLLPSLNNVKQIYFFTEFQVGALLYDGTAQGSLIQFESSPYVLKAEQIDPLILNWVYGINFNWGRFMFQYYRVVVNDSFRRGNLFGWGEISVFYGL</sequence>
<keyword evidence="2" id="KW-0732">Signal</keyword>
<dbReference type="InterPro" id="IPR018707">
    <property type="entry name" value="LpxR"/>
</dbReference>
<accession>A0A7X9RZ20</accession>
<dbReference type="Gene3D" id="2.40.128.140">
    <property type="entry name" value="Outer membrane protein"/>
    <property type="match status" value="1"/>
</dbReference>
<name>A0A7X9RZ20_9BACT</name>